<dbReference type="Pfam" id="PF00668">
    <property type="entry name" value="Condensation"/>
    <property type="match status" value="3"/>
</dbReference>
<dbReference type="Gene3D" id="1.10.1200.10">
    <property type="entry name" value="ACP-like"/>
    <property type="match status" value="1"/>
</dbReference>
<feature type="domain" description="Carrier" evidence="5">
    <location>
        <begin position="938"/>
        <end position="1013"/>
    </location>
</feature>
<dbReference type="SMART" id="SM00824">
    <property type="entry name" value="PKS_TE"/>
    <property type="match status" value="1"/>
</dbReference>
<sequence length="2390" mass="255608">MKSKISDVLPLSPLQEGLLFQTLLDDRGEDLYVSQLLVDIEGRLDVKALRAAANALLDRHANLRAGFQHAGLPEPVQVIPRSVAVPWTQVDLSALDPVAREAELASRHAADRATRFDLATPPLLRFAVYRLAPGRFRLAMTKHHLLLDGWSMPILVRELFTLYQGGDLPPVTPYRDYLAWIAAQDASAAEDAWRRAMARLDEPTLLAPADLDPAPARPRTLIRVVPTELAAALHRRGRERGLTMSTLTQGAWGLLCGALTGRSDVVFGATVSGRPPEIPGIESMVGLFINTLPVRVSWDWAEPLAVMLERLQVAQSDLMPYQHTHLAEVQRLAGHQKLFDTVTVFQNYPVDSDDDTLTVAGLRVSGVPTTDGTHYPLSFAAGTAGPDLQLRLSYRADVFGDAQIESTMDRLVRLLSAIAANPDRAVGRVDPLSSVERRRVLGEWNASAAEVAPATIPRLFEKHVRERPDAPALEFGDTVVGYAELDARANRLAHALIERGVGPEDIVAVSAARSVELIVALLAVSKAGAAYLPVDADYPADRIRYMLDDARPVLALVDARADAVIPDVPRLVLGDFSEYPAESPGERALPAHPAYVIYTSGSTGKPKGVVVTHAGVPAMVRTHAGLDVGPDARVLQFASPSFDAAFWEIAMALFSGGTLVMADPEAMLPGEPLTAVLRARRVTHATLPPVVLAATDPAPDLVPSMLVTAGEACSPDLVARWSSDRRMINGYGPTETTVATSVSGPLSPGGVPPIGRPVTNLRCYVLDAALRPVPPGVPGELYVAGDGLARGYLRRPSLTAQRFVANPFEPGARMYRTGDLVRWTPDGELVFVGRADEQVKIRGFRVELGEIESALLSAPGVAQAAVIAREDRPGDRRLVGYVVGAVDPAAARARVADRLPDYMVPAAIVVLDELPVTPNGKLDRKALPAPDLTATGRGPETDVERTLCALFAEVLSVESVGVTQSFFDLGGHSLLATRLVGRIRAALDVDLTVRTLFESPTVESLATRLTTPQDPTRPALTPRVRPTPIPLSDAQRRLWFLNRMGGAAYTMPVALRLTGPLNPTTLRQALSDVVARHESLRTIYPDHNGTPHQLILAAHEVELAHTHLAGTPAPATPADHGSTPVSAHTNGSTPAPPSARNTPATCADPTNTPALAQGDRTTPQPPADTTPHNANPPHPTTPTTSHPNPANPHTPTGTRPAPTGGKPPSSFQNTPDQPCQEGKPHPLWITDETIHNAIKDLANTAFDLTTDPPLRAHLLTIAPDDHVLVLVLHHIAADGWSMAPLARDLAHAYTARAHNNQPQWTDLPVQYADYTLWHRDVLGSEDDPESTIARQLAYWTDRLRGIPDQLSLPTDRPRPAVPSSTGGRVPVAIDKDTQTRLAALAKAANASPFMLLRAAFAALLTRIGAGTDIPIGAPIAGRTDPALDELVGFFVNTLVLRTDTSGDPTFRELVARVADNDLAAYANQDVPFERLVEVLNPPRSLARHPLFQVMLTLQNNAQAALDLPGLTATPYPVPTGSVKFDLSMSLAETPHGIDGILSYRADLFDEDTAARIAAWYARLLAAAVADPDRPITDLPLLDPAEHTAALGDDLPHDVPIVPVPDLIEAQVARTPDAPAVTGDGRTLTYRQLDDRANAVASTLIEHGARPGDIVALALPRGVDLVVALLGVLKSGAAYLPVDPDHPADRLSYVLTDARPALILTTAGIDLPETGVPRLLVEHARDLGLTRSGLRPGHPAYVIYTSGSTGRPKGVVVEHRSVADYLGWTTAAYPSASGAALLHSPVSFDLTVTALYTPLVSGGCVHIAPLAESADTDKALSARPCTFLKATPSHLPLLTELPAAYSPARELLLGGEALLGEAVARWRREHPDADVLNVYGPTEATVNCTQYRIPAGAPLDPGPVPIGKPFAGTRAYVLDARLRPVPTGVPGELYIAGASLARGYLNRPGLTAERFTADPYGPPGARMYRTGDVARRLPSGDLVYLGRADDQVKIRGHRIELGEIEAVLRAAPGVRDAAVTVRDDRLVGYVTGTSDIDAVKADAARSLPDYMLPAAIVALDALPLTGNGKLNRAALPAPDFRAQGRAPRTPLEHTLCGLFGEVLGVDGVGVDDNFFDLGGHSLLTVRLVGLIRDRLGVDPGILALFQAPTVAELAARLHESTPRTGPLIPLRAEGALPPLFCVHPGLGLGWVYSGLLKDLPDQPVYALQARGIDADEPLPASLDEMADDYAALIRQARPDGPYRLLGWSFGGVVAHAIAVRLRAMGAEVDLSMMDAYPHVRRTAHNPESFRDALRDTPFADLDDEAMARVARVAANNARIAADHRPDHYDGDVRYFQAVLGRGPGAPEVSAWEPVVGGHLDVHPIECTHDEMTLPEPLSRVAGLLSAVRTHS</sequence>
<dbReference type="InterPro" id="IPR036736">
    <property type="entry name" value="ACP-like_sf"/>
</dbReference>
<evidence type="ECO:0000256" key="3">
    <source>
        <dbReference type="ARBA" id="ARBA00022553"/>
    </source>
</evidence>
<dbReference type="InterPro" id="IPR029058">
    <property type="entry name" value="AB_hydrolase_fold"/>
</dbReference>
<gene>
    <name evidence="6" type="ORF">GCM10010171_33440</name>
</gene>
<reference evidence="6" key="1">
    <citation type="journal article" date="2014" name="Int. J. Syst. Evol. Microbiol.">
        <title>Complete genome sequence of Corynebacterium casei LMG S-19264T (=DSM 44701T), isolated from a smear-ripened cheese.</title>
        <authorList>
            <consortium name="US DOE Joint Genome Institute (JGI-PGF)"/>
            <person name="Walter F."/>
            <person name="Albersmeier A."/>
            <person name="Kalinowski J."/>
            <person name="Ruckert C."/>
        </authorList>
    </citation>
    <scope>NUCLEOTIDE SEQUENCE</scope>
    <source>
        <strain evidence="6">JCM 3276</strain>
    </source>
</reference>
<dbReference type="Gene3D" id="2.30.38.10">
    <property type="entry name" value="Luciferase, Domain 3"/>
    <property type="match status" value="2"/>
</dbReference>
<dbReference type="InterPro" id="IPR020806">
    <property type="entry name" value="PKS_PP-bd"/>
</dbReference>
<dbReference type="Pfam" id="PF00550">
    <property type="entry name" value="PP-binding"/>
    <property type="match status" value="2"/>
</dbReference>
<dbReference type="InterPro" id="IPR023213">
    <property type="entry name" value="CAT-like_dom_sf"/>
</dbReference>
<dbReference type="InterPro" id="IPR000873">
    <property type="entry name" value="AMP-dep_synth/lig_dom"/>
</dbReference>
<dbReference type="Gene3D" id="3.30.559.30">
    <property type="entry name" value="Nonribosomal peptide synthetase, condensation domain"/>
    <property type="match status" value="2"/>
</dbReference>
<dbReference type="SMART" id="SM00823">
    <property type="entry name" value="PKS_PP"/>
    <property type="match status" value="2"/>
</dbReference>
<dbReference type="FunFam" id="1.10.1200.10:FF:000016">
    <property type="entry name" value="Non-ribosomal peptide synthase"/>
    <property type="match status" value="2"/>
</dbReference>
<dbReference type="Gene3D" id="3.30.559.10">
    <property type="entry name" value="Chloramphenicol acetyltransferase-like domain"/>
    <property type="match status" value="3"/>
</dbReference>
<dbReference type="NCBIfam" id="NF003417">
    <property type="entry name" value="PRK04813.1"/>
    <property type="match status" value="2"/>
</dbReference>
<accession>A0A918LE73</accession>
<dbReference type="GO" id="GO:0043041">
    <property type="term" value="P:amino acid activation for nonribosomal peptide biosynthetic process"/>
    <property type="evidence" value="ECO:0007669"/>
    <property type="project" value="TreeGrafter"/>
</dbReference>
<dbReference type="CDD" id="cd19540">
    <property type="entry name" value="LCL_NRPS-like"/>
    <property type="match status" value="1"/>
</dbReference>
<feature type="compositionally biased region" description="Low complexity" evidence="4">
    <location>
        <begin position="1181"/>
        <end position="1208"/>
    </location>
</feature>
<dbReference type="InterPro" id="IPR025110">
    <property type="entry name" value="AMP-bd_C"/>
</dbReference>
<organism evidence="6 7">
    <name type="scientific">Actinokineospora fastidiosa</name>
    <dbReference type="NCBI Taxonomy" id="1816"/>
    <lineage>
        <taxon>Bacteria</taxon>
        <taxon>Bacillati</taxon>
        <taxon>Actinomycetota</taxon>
        <taxon>Actinomycetes</taxon>
        <taxon>Pseudonocardiales</taxon>
        <taxon>Pseudonocardiaceae</taxon>
        <taxon>Actinokineospora</taxon>
    </lineage>
</organism>
<dbReference type="FunFam" id="3.40.50.12780:FF:000012">
    <property type="entry name" value="Non-ribosomal peptide synthetase"/>
    <property type="match status" value="2"/>
</dbReference>
<dbReference type="Gene3D" id="3.40.50.1820">
    <property type="entry name" value="alpha/beta hydrolase"/>
    <property type="match status" value="1"/>
</dbReference>
<feature type="region of interest" description="Disordered" evidence="4">
    <location>
        <begin position="1007"/>
        <end position="1028"/>
    </location>
</feature>
<dbReference type="GO" id="GO:0044550">
    <property type="term" value="P:secondary metabolite biosynthetic process"/>
    <property type="evidence" value="ECO:0007669"/>
    <property type="project" value="UniProtKB-ARBA"/>
</dbReference>
<comment type="cofactor">
    <cofactor evidence="1">
        <name>pantetheine 4'-phosphate</name>
        <dbReference type="ChEBI" id="CHEBI:47942"/>
    </cofactor>
</comment>
<dbReference type="InterPro" id="IPR045851">
    <property type="entry name" value="AMP-bd_C_sf"/>
</dbReference>
<dbReference type="GO" id="GO:0031177">
    <property type="term" value="F:phosphopantetheine binding"/>
    <property type="evidence" value="ECO:0007669"/>
    <property type="project" value="InterPro"/>
</dbReference>
<dbReference type="InterPro" id="IPR001031">
    <property type="entry name" value="Thioesterase"/>
</dbReference>
<dbReference type="Pfam" id="PF13193">
    <property type="entry name" value="AMP-binding_C"/>
    <property type="match status" value="2"/>
</dbReference>
<dbReference type="GO" id="GO:0072330">
    <property type="term" value="P:monocarboxylic acid biosynthetic process"/>
    <property type="evidence" value="ECO:0007669"/>
    <property type="project" value="UniProtKB-ARBA"/>
</dbReference>
<dbReference type="GO" id="GO:0005829">
    <property type="term" value="C:cytosol"/>
    <property type="evidence" value="ECO:0007669"/>
    <property type="project" value="TreeGrafter"/>
</dbReference>
<dbReference type="InterPro" id="IPR020845">
    <property type="entry name" value="AMP-binding_CS"/>
</dbReference>
<dbReference type="SUPFAM" id="SSF52777">
    <property type="entry name" value="CoA-dependent acyltransferases"/>
    <property type="match status" value="4"/>
</dbReference>
<dbReference type="CDD" id="cd05930">
    <property type="entry name" value="A_NRPS"/>
    <property type="match status" value="1"/>
</dbReference>
<dbReference type="FunFam" id="3.40.50.980:FF:000001">
    <property type="entry name" value="Non-ribosomal peptide synthetase"/>
    <property type="match status" value="2"/>
</dbReference>
<dbReference type="Proteomes" id="UP000660680">
    <property type="component" value="Unassembled WGS sequence"/>
</dbReference>
<proteinExistence type="predicted"/>
<feature type="compositionally biased region" description="Polar residues" evidence="4">
    <location>
        <begin position="1123"/>
        <end position="1162"/>
    </location>
</feature>
<dbReference type="InterPro" id="IPR006162">
    <property type="entry name" value="Ppantetheine_attach_site"/>
</dbReference>
<dbReference type="PROSITE" id="PS00455">
    <property type="entry name" value="AMP_BINDING"/>
    <property type="match status" value="2"/>
</dbReference>
<dbReference type="CDD" id="cd17652">
    <property type="entry name" value="A_NRPS_CmdD_like"/>
    <property type="match status" value="1"/>
</dbReference>
<dbReference type="InterPro" id="IPR020802">
    <property type="entry name" value="TesA-like"/>
</dbReference>
<dbReference type="InterPro" id="IPR009081">
    <property type="entry name" value="PP-bd_ACP"/>
</dbReference>
<feature type="compositionally biased region" description="Pro residues" evidence="4">
    <location>
        <begin position="1163"/>
        <end position="1180"/>
    </location>
</feature>
<evidence type="ECO:0000259" key="5">
    <source>
        <dbReference type="PROSITE" id="PS50075"/>
    </source>
</evidence>
<dbReference type="InterPro" id="IPR010071">
    <property type="entry name" value="AA_adenyl_dom"/>
</dbReference>
<dbReference type="SUPFAM" id="SSF53474">
    <property type="entry name" value="alpha/beta-Hydrolases"/>
    <property type="match status" value="1"/>
</dbReference>
<dbReference type="Pfam" id="PF00501">
    <property type="entry name" value="AMP-binding"/>
    <property type="match status" value="2"/>
</dbReference>
<evidence type="ECO:0000313" key="6">
    <source>
        <dbReference type="EMBL" id="GGS36121.1"/>
    </source>
</evidence>
<dbReference type="EMBL" id="BMRB01000002">
    <property type="protein sequence ID" value="GGS36121.1"/>
    <property type="molecule type" value="Genomic_DNA"/>
</dbReference>
<dbReference type="GO" id="GO:0008610">
    <property type="term" value="P:lipid biosynthetic process"/>
    <property type="evidence" value="ECO:0007669"/>
    <property type="project" value="UniProtKB-ARBA"/>
</dbReference>
<dbReference type="PROSITE" id="PS50075">
    <property type="entry name" value="CARRIER"/>
    <property type="match status" value="2"/>
</dbReference>
<keyword evidence="7" id="KW-1185">Reference proteome</keyword>
<feature type="domain" description="Carrier" evidence="5">
    <location>
        <begin position="2085"/>
        <end position="2160"/>
    </location>
</feature>
<dbReference type="CDD" id="cd19543">
    <property type="entry name" value="DCL_NRPS"/>
    <property type="match status" value="1"/>
</dbReference>
<dbReference type="FunFam" id="2.30.38.10:FF:000001">
    <property type="entry name" value="Non-ribosomal peptide synthetase PvdI"/>
    <property type="match status" value="2"/>
</dbReference>
<feature type="region of interest" description="Disordered" evidence="4">
    <location>
        <begin position="1349"/>
        <end position="1369"/>
    </location>
</feature>
<dbReference type="NCBIfam" id="TIGR01733">
    <property type="entry name" value="AA-adenyl-dom"/>
    <property type="match status" value="2"/>
</dbReference>
<evidence type="ECO:0000256" key="2">
    <source>
        <dbReference type="ARBA" id="ARBA00022450"/>
    </source>
</evidence>
<dbReference type="RefSeq" id="WP_189211297.1">
    <property type="nucleotide sequence ID" value="NZ_BMRB01000002.1"/>
</dbReference>
<reference evidence="6" key="2">
    <citation type="submission" date="2020-09" db="EMBL/GenBank/DDBJ databases">
        <authorList>
            <person name="Sun Q."/>
            <person name="Ohkuma M."/>
        </authorList>
    </citation>
    <scope>NUCLEOTIDE SEQUENCE</scope>
    <source>
        <strain evidence="6">JCM 3276</strain>
    </source>
</reference>
<feature type="region of interest" description="Disordered" evidence="4">
    <location>
        <begin position="1110"/>
        <end position="1226"/>
    </location>
</feature>
<dbReference type="Gene3D" id="3.30.300.30">
    <property type="match status" value="2"/>
</dbReference>
<evidence type="ECO:0000256" key="1">
    <source>
        <dbReference type="ARBA" id="ARBA00001957"/>
    </source>
</evidence>
<dbReference type="PROSITE" id="PS00012">
    <property type="entry name" value="PHOSPHOPANTETHEINE"/>
    <property type="match status" value="2"/>
</dbReference>
<evidence type="ECO:0000313" key="7">
    <source>
        <dbReference type="Proteomes" id="UP000660680"/>
    </source>
</evidence>
<protein>
    <recommendedName>
        <fullName evidence="5">Carrier domain-containing protein</fullName>
    </recommendedName>
</protein>
<dbReference type="SUPFAM" id="SSF56801">
    <property type="entry name" value="Acetyl-CoA synthetase-like"/>
    <property type="match status" value="2"/>
</dbReference>
<dbReference type="InterPro" id="IPR001242">
    <property type="entry name" value="Condensation_dom"/>
</dbReference>
<dbReference type="SUPFAM" id="SSF47336">
    <property type="entry name" value="ACP-like"/>
    <property type="match status" value="2"/>
</dbReference>
<evidence type="ECO:0000256" key="4">
    <source>
        <dbReference type="SAM" id="MobiDB-lite"/>
    </source>
</evidence>
<dbReference type="Pfam" id="PF00975">
    <property type="entry name" value="Thioesterase"/>
    <property type="match status" value="1"/>
</dbReference>
<dbReference type="Gene3D" id="3.40.50.980">
    <property type="match status" value="4"/>
</dbReference>
<dbReference type="FunFam" id="3.30.300.30:FF:000010">
    <property type="entry name" value="Enterobactin synthetase component F"/>
    <property type="match status" value="2"/>
</dbReference>
<dbReference type="GO" id="GO:0003824">
    <property type="term" value="F:catalytic activity"/>
    <property type="evidence" value="ECO:0007669"/>
    <property type="project" value="InterPro"/>
</dbReference>
<name>A0A918LE73_9PSEU</name>
<comment type="caution">
    <text evidence="6">The sequence shown here is derived from an EMBL/GenBank/DDBJ whole genome shotgun (WGS) entry which is preliminary data.</text>
</comment>
<keyword evidence="2" id="KW-0596">Phosphopantetheine</keyword>
<dbReference type="PANTHER" id="PTHR45527:SF1">
    <property type="entry name" value="FATTY ACID SYNTHASE"/>
    <property type="match status" value="1"/>
</dbReference>
<dbReference type="PANTHER" id="PTHR45527">
    <property type="entry name" value="NONRIBOSOMAL PEPTIDE SYNTHETASE"/>
    <property type="match status" value="1"/>
</dbReference>
<keyword evidence="3" id="KW-0597">Phosphoprotein</keyword>